<reference evidence="1 2" key="1">
    <citation type="journal article" date="2022" name="Hortic Res">
        <title>A haplotype resolved chromosomal level avocado genome allows analysis of novel avocado genes.</title>
        <authorList>
            <person name="Nath O."/>
            <person name="Fletcher S.J."/>
            <person name="Hayward A."/>
            <person name="Shaw L.M."/>
            <person name="Masouleh A.K."/>
            <person name="Furtado A."/>
            <person name="Henry R.J."/>
            <person name="Mitter N."/>
        </authorList>
    </citation>
    <scope>NUCLEOTIDE SEQUENCE [LARGE SCALE GENOMIC DNA]</scope>
    <source>
        <strain evidence="2">cv. Hass</strain>
    </source>
</reference>
<name>A0ACC2M6N5_PERAE</name>
<accession>A0ACC2M6N5</accession>
<proteinExistence type="predicted"/>
<dbReference type="EMBL" id="CM056813">
    <property type="protein sequence ID" value="KAJ8641302.1"/>
    <property type="molecule type" value="Genomic_DNA"/>
</dbReference>
<evidence type="ECO:0000313" key="1">
    <source>
        <dbReference type="EMBL" id="KAJ8641302.1"/>
    </source>
</evidence>
<gene>
    <name evidence="1" type="ORF">MRB53_017996</name>
</gene>
<protein>
    <submittedName>
        <fullName evidence="1">Uncharacterized protein</fullName>
    </submittedName>
</protein>
<sequence length="491" mass="54813">MCLLLAICIWLLYQVKHSHDKKEVFDENNLEFANKIDDDRGSLIFGRKDLNYGVEMASKNGKHGEEESEEEEIDGSHEILKLGRKDLNLGVEMASKDEKHGKEEESEEREEGNGEENVDKERAAGDDEIDEHDLEEVDEEADRGEYLTDVEKEDIEKELEKEENEEKASEDVDSSENHDHDGDDRNSQEALEEHYRDDDASSAVVQDNHMIRSEIENEESRNSKEVHLDNIEKFNLENEHETNRTEDSPVDKNDSNPNASKLPIFMGDGEKAIEKPSVNATNDEKGVEVGQSKLENEPLSNMTTTESSNQTALHNNATVDSTETPSLYLKSRTTILNSTKDQNATFKVGAFDKAEPNAETLGLKQTEKSKATTIAEDIETTVLEQTETSNATSVVKEANNVVLEQTSAVEESQEVKSEQTEKSNTTNVVEESDDNTVSSLATSENSDAIHTENTDSLSSMVTHEERDSLIDLGTLPQIESEGRNTEDAAAE</sequence>
<dbReference type="Proteomes" id="UP001234297">
    <property type="component" value="Chromosome 5"/>
</dbReference>
<comment type="caution">
    <text evidence="1">The sequence shown here is derived from an EMBL/GenBank/DDBJ whole genome shotgun (WGS) entry which is preliminary data.</text>
</comment>
<organism evidence="1 2">
    <name type="scientific">Persea americana</name>
    <name type="common">Avocado</name>
    <dbReference type="NCBI Taxonomy" id="3435"/>
    <lineage>
        <taxon>Eukaryota</taxon>
        <taxon>Viridiplantae</taxon>
        <taxon>Streptophyta</taxon>
        <taxon>Embryophyta</taxon>
        <taxon>Tracheophyta</taxon>
        <taxon>Spermatophyta</taxon>
        <taxon>Magnoliopsida</taxon>
        <taxon>Magnoliidae</taxon>
        <taxon>Laurales</taxon>
        <taxon>Lauraceae</taxon>
        <taxon>Persea</taxon>
    </lineage>
</organism>
<evidence type="ECO:0000313" key="2">
    <source>
        <dbReference type="Proteomes" id="UP001234297"/>
    </source>
</evidence>
<keyword evidence="2" id="KW-1185">Reference proteome</keyword>